<dbReference type="EMBL" id="CAADFX010000290">
    <property type="protein sequence ID" value="VFK64805.1"/>
    <property type="molecule type" value="Genomic_DNA"/>
</dbReference>
<evidence type="ECO:0000256" key="7">
    <source>
        <dbReference type="PIRSR" id="PIRSR604809-3"/>
    </source>
</evidence>
<feature type="domain" description="GS beta-grasp" evidence="12">
    <location>
        <begin position="13"/>
        <end position="97"/>
    </location>
</feature>
<keyword evidence="7" id="KW-0479">Metal-binding</keyword>
<dbReference type="AlphaFoldDB" id="A0A451AVZ2"/>
<comment type="similarity">
    <text evidence="1 9 10">Belongs to the glutamine synthetase family.</text>
</comment>
<dbReference type="EMBL" id="CAADFV010000245">
    <property type="protein sequence ID" value="VFK70204.1"/>
    <property type="molecule type" value="Genomic_DNA"/>
</dbReference>
<evidence type="ECO:0000259" key="13">
    <source>
        <dbReference type="PROSITE" id="PS51987"/>
    </source>
</evidence>
<evidence type="ECO:0000256" key="8">
    <source>
        <dbReference type="PIRSR" id="PIRSR604809-50"/>
    </source>
</evidence>
<comment type="catalytic activity">
    <reaction evidence="4 11">
        <text>L-glutamate + NH4(+) + ATP = L-glutamine + ADP + phosphate + H(+)</text>
        <dbReference type="Rhea" id="RHEA:16169"/>
        <dbReference type="ChEBI" id="CHEBI:15378"/>
        <dbReference type="ChEBI" id="CHEBI:28938"/>
        <dbReference type="ChEBI" id="CHEBI:29985"/>
        <dbReference type="ChEBI" id="CHEBI:30616"/>
        <dbReference type="ChEBI" id="CHEBI:43474"/>
        <dbReference type="ChEBI" id="CHEBI:58359"/>
        <dbReference type="ChEBI" id="CHEBI:456216"/>
        <dbReference type="EC" id="6.3.1.2"/>
    </reaction>
</comment>
<dbReference type="PROSITE" id="PS00181">
    <property type="entry name" value="GLNA_ATP"/>
    <property type="match status" value="1"/>
</dbReference>
<evidence type="ECO:0000256" key="6">
    <source>
        <dbReference type="PIRSR" id="PIRSR604809-2"/>
    </source>
</evidence>
<dbReference type="InterPro" id="IPR008146">
    <property type="entry name" value="Gln_synth_cat_dom"/>
</dbReference>
<reference evidence="16" key="1">
    <citation type="submission" date="2019-02" db="EMBL/GenBank/DDBJ databases">
        <authorList>
            <person name="Gruber-Vodicka R. H."/>
            <person name="Seah K. B. B."/>
        </authorList>
    </citation>
    <scope>NUCLEOTIDE SEQUENCE</scope>
    <source>
        <strain evidence="15">BECK_BY1</strain>
        <strain evidence="16">BECK_BY2</strain>
        <strain evidence="14">BECK_BY3</strain>
    </source>
</reference>
<dbReference type="Gene3D" id="3.30.590.10">
    <property type="entry name" value="Glutamine synthetase/guanido kinase, catalytic domain"/>
    <property type="match status" value="1"/>
</dbReference>
<comment type="cofactor">
    <cofactor evidence="7">
        <name>Mg(2+)</name>
        <dbReference type="ChEBI" id="CHEBI:18420"/>
    </cofactor>
    <text evidence="7">Binds 2 Mg(2+) ions per subunit.</text>
</comment>
<evidence type="ECO:0000256" key="11">
    <source>
        <dbReference type="RuleBase" id="RU004356"/>
    </source>
</evidence>
<dbReference type="GO" id="GO:0004356">
    <property type="term" value="F:glutamine synthetase activity"/>
    <property type="evidence" value="ECO:0007669"/>
    <property type="project" value="UniProtKB-EC"/>
</dbReference>
<dbReference type="PROSITE" id="PS51986">
    <property type="entry name" value="GS_BETA_GRASP"/>
    <property type="match status" value="1"/>
</dbReference>
<dbReference type="Pfam" id="PF03951">
    <property type="entry name" value="Gln-synt_N"/>
    <property type="match status" value="1"/>
</dbReference>
<feature type="domain" description="GS catalytic" evidence="13">
    <location>
        <begin position="105"/>
        <end position="469"/>
    </location>
</feature>
<dbReference type="NCBIfam" id="TIGR00653">
    <property type="entry name" value="GlnA"/>
    <property type="match status" value="1"/>
</dbReference>
<feature type="binding site" evidence="5">
    <location>
        <begin position="265"/>
        <end position="266"/>
    </location>
    <ligand>
        <name>L-glutamate</name>
        <dbReference type="ChEBI" id="CHEBI:29985"/>
    </ligand>
</feature>
<feature type="binding site" evidence="7">
    <location>
        <position position="213"/>
    </location>
    <ligand>
        <name>Mg(2+)</name>
        <dbReference type="ChEBI" id="CHEBI:18420"/>
        <label>1</label>
    </ligand>
</feature>
<feature type="binding site" evidence="6">
    <location>
        <position position="353"/>
    </location>
    <ligand>
        <name>ATP</name>
        <dbReference type="ChEBI" id="CHEBI:30616"/>
    </ligand>
</feature>
<keyword evidence="11" id="KW-0436">Ligase</keyword>
<dbReference type="FunFam" id="3.30.590.10:FF:000001">
    <property type="entry name" value="Glutamine synthetase"/>
    <property type="match status" value="1"/>
</dbReference>
<feature type="binding site" evidence="5">
    <location>
        <position position="340"/>
    </location>
    <ligand>
        <name>L-glutamate</name>
        <dbReference type="ChEBI" id="CHEBI:29985"/>
    </ligand>
</feature>
<dbReference type="InterPro" id="IPR027302">
    <property type="entry name" value="Gln_synth_N_conserv_site"/>
</dbReference>
<keyword evidence="6 11" id="KW-0067">ATP-binding</keyword>
<evidence type="ECO:0000256" key="9">
    <source>
        <dbReference type="PROSITE-ProRule" id="PRU01330"/>
    </source>
</evidence>
<evidence type="ECO:0000256" key="5">
    <source>
        <dbReference type="PIRSR" id="PIRSR604809-1"/>
    </source>
</evidence>
<dbReference type="PROSITE" id="PS00180">
    <property type="entry name" value="GLNA_1"/>
    <property type="match status" value="1"/>
</dbReference>
<dbReference type="SUPFAM" id="SSF55931">
    <property type="entry name" value="Glutamine synthetase/guanido kinase"/>
    <property type="match status" value="1"/>
</dbReference>
<feature type="binding site" evidence="6">
    <location>
        <position position="208"/>
    </location>
    <ligand>
        <name>ATP</name>
        <dbReference type="ChEBI" id="CHEBI:30616"/>
    </ligand>
</feature>
<dbReference type="NCBIfam" id="NF007006">
    <property type="entry name" value="PRK09469.1"/>
    <property type="match status" value="1"/>
</dbReference>
<feature type="binding site" evidence="7">
    <location>
        <position position="132"/>
    </location>
    <ligand>
        <name>Mg(2+)</name>
        <dbReference type="ChEBI" id="CHEBI:18420"/>
        <label>1</label>
    </ligand>
</feature>
<dbReference type="InterPro" id="IPR027303">
    <property type="entry name" value="Gln_synth_gly_rich_site"/>
</dbReference>
<dbReference type="InterPro" id="IPR036651">
    <property type="entry name" value="Gln_synt_N_sf"/>
</dbReference>
<name>A0A451AVZ2_9GAMM</name>
<feature type="binding site" evidence="5">
    <location>
        <position position="360"/>
    </location>
    <ligand>
        <name>L-glutamate</name>
        <dbReference type="ChEBI" id="CHEBI:29985"/>
    </ligand>
</feature>
<evidence type="ECO:0000313" key="16">
    <source>
        <dbReference type="EMBL" id="VFK70204.1"/>
    </source>
</evidence>
<proteinExistence type="inferred from homology"/>
<dbReference type="InterPro" id="IPR004809">
    <property type="entry name" value="Gln_synth_I"/>
</dbReference>
<dbReference type="PROSITE" id="PS51987">
    <property type="entry name" value="GS_CATALYTIC"/>
    <property type="match status" value="1"/>
</dbReference>
<evidence type="ECO:0000256" key="1">
    <source>
        <dbReference type="ARBA" id="ARBA00009897"/>
    </source>
</evidence>
<dbReference type="GO" id="GO:0006542">
    <property type="term" value="P:glutamine biosynthetic process"/>
    <property type="evidence" value="ECO:0007669"/>
    <property type="project" value="InterPro"/>
</dbReference>
<dbReference type="PANTHER" id="PTHR43407:SF2">
    <property type="entry name" value="GLUTAMINE SYNTHETASE"/>
    <property type="match status" value="1"/>
</dbReference>
<dbReference type="GO" id="GO:0016020">
    <property type="term" value="C:membrane"/>
    <property type="evidence" value="ECO:0007669"/>
    <property type="project" value="TreeGrafter"/>
</dbReference>
<keyword evidence="6 11" id="KW-0547">Nucleotide-binding</keyword>
<feature type="binding site" evidence="6">
    <location>
        <position position="340"/>
    </location>
    <ligand>
        <name>ATP</name>
        <dbReference type="ChEBI" id="CHEBI:30616"/>
    </ligand>
</feature>
<feature type="modified residue" description="O-AMP-tyrosine" evidence="8">
    <location>
        <position position="398"/>
    </location>
</feature>
<keyword evidence="8" id="KW-0597">Phosphoprotein</keyword>
<sequence length="469" mass="51901">MSGDNVLGMMKEKDITFVDLRFTDTRGKEQHLTIPATMVDADFFEEGKMFDGSSIAGWKGIHESDMYLMPETDTAVLDPFTDEPTLILRCDILEPNTMEGYERDPRSLAKRAEAYLKSTGIADTVYFGPEPEFFVFDDVRWGSNISGSFYKVDSEEAEWNSERVYEDGNIGHRPTVKGGYFPVPPVDSQQDIRAAMCLALEEMGVPVEVHHHEVATAGQNEIGTLFNTLVRKADEVQILKYVVMNVAHAYGKTATFMPKPLVGDNGSGMHVHQSLSKGGENVFAGEKYAGLSQEALWYIGGIFKHARALNAFTNAGTNSYKRLVPGFEAPVLLAYSARNRSASVRIPHATSPKGRRVEVRFPDSSGNPYLAFSAMLMAGLDGIQNKIEPGAPFDKDLYDLPPEEEKAIPTVCHALDQALDALDADRKFLTAGGVFTDNMIDGYLDLKAGEVTRLRMSTHPVEMDMYYSL</sequence>
<feature type="binding site" evidence="7">
    <location>
        <position position="221"/>
    </location>
    <ligand>
        <name>Mg(2+)</name>
        <dbReference type="ChEBI" id="CHEBI:18420"/>
        <label>1</label>
    </ligand>
</feature>
<feature type="binding site" evidence="7">
    <location>
        <position position="130"/>
    </location>
    <ligand>
        <name>Mg(2+)</name>
        <dbReference type="ChEBI" id="CHEBI:18420"/>
        <label>1</label>
    </ligand>
</feature>
<feature type="binding site" evidence="5">
    <location>
        <position position="328"/>
    </location>
    <ligand>
        <name>L-glutamate</name>
        <dbReference type="ChEBI" id="CHEBI:29985"/>
    </ligand>
</feature>
<dbReference type="GO" id="GO:0019740">
    <property type="term" value="P:nitrogen utilization"/>
    <property type="evidence" value="ECO:0007669"/>
    <property type="project" value="TreeGrafter"/>
</dbReference>
<dbReference type="PANTHER" id="PTHR43407">
    <property type="entry name" value="GLUTAMINE SYNTHETASE"/>
    <property type="match status" value="1"/>
</dbReference>
<dbReference type="InterPro" id="IPR008147">
    <property type="entry name" value="Gln_synt_N"/>
</dbReference>
<evidence type="ECO:0000313" key="14">
    <source>
        <dbReference type="EMBL" id="VFK61271.1"/>
    </source>
</evidence>
<dbReference type="Gene3D" id="3.10.20.70">
    <property type="entry name" value="Glutamine synthetase, N-terminal domain"/>
    <property type="match status" value="1"/>
</dbReference>
<evidence type="ECO:0000256" key="4">
    <source>
        <dbReference type="ARBA" id="ARBA00049436"/>
    </source>
</evidence>
<evidence type="ECO:0000259" key="12">
    <source>
        <dbReference type="PROSITE" id="PS51986"/>
    </source>
</evidence>
<dbReference type="Pfam" id="PF00120">
    <property type="entry name" value="Gln-synt_C"/>
    <property type="match status" value="1"/>
</dbReference>
<dbReference type="SUPFAM" id="SSF54368">
    <property type="entry name" value="Glutamine synthetase, N-terminal domain"/>
    <property type="match status" value="1"/>
</dbReference>
<dbReference type="InterPro" id="IPR014746">
    <property type="entry name" value="Gln_synth/guanido_kin_cat_dom"/>
</dbReference>
<feature type="binding site" evidence="7">
    <location>
        <position position="358"/>
    </location>
    <ligand>
        <name>Mg(2+)</name>
        <dbReference type="ChEBI" id="CHEBI:18420"/>
        <label>1</label>
    </ligand>
</feature>
<dbReference type="FunFam" id="3.10.20.70:FF:000001">
    <property type="entry name" value="Glutamine synthetase"/>
    <property type="match status" value="1"/>
</dbReference>
<evidence type="ECO:0000256" key="3">
    <source>
        <dbReference type="ARBA" id="ARBA00021364"/>
    </source>
</evidence>
<keyword evidence="7" id="KW-0460">Magnesium</keyword>
<protein>
    <recommendedName>
        <fullName evidence="3 11">Glutamine synthetase</fullName>
        <ecNumber evidence="2 11">6.3.1.2</ecNumber>
    </recommendedName>
</protein>
<accession>A0A451AVZ2</accession>
<organism evidence="16">
    <name type="scientific">Candidatus Kentrum sp. TUN</name>
    <dbReference type="NCBI Taxonomy" id="2126343"/>
    <lineage>
        <taxon>Bacteria</taxon>
        <taxon>Pseudomonadati</taxon>
        <taxon>Pseudomonadota</taxon>
        <taxon>Gammaproteobacteria</taxon>
        <taxon>Candidatus Kentrum</taxon>
    </lineage>
</organism>
<feature type="binding site" evidence="6">
    <location>
        <begin position="272"/>
        <end position="274"/>
    </location>
    <ligand>
        <name>ATP</name>
        <dbReference type="ChEBI" id="CHEBI:30616"/>
    </ligand>
</feature>
<gene>
    <name evidence="15" type="ORF">BECKTUN1418D_GA0071000_12902</name>
    <name evidence="16" type="ORF">BECKTUN1418E_GA0071001_12453</name>
    <name evidence="14" type="ORF">BECKTUN1418F_GA0071002_12513</name>
</gene>
<dbReference type="GO" id="GO:0005737">
    <property type="term" value="C:cytoplasm"/>
    <property type="evidence" value="ECO:0007669"/>
    <property type="project" value="TreeGrafter"/>
</dbReference>
<evidence type="ECO:0000256" key="10">
    <source>
        <dbReference type="RuleBase" id="RU000384"/>
    </source>
</evidence>
<evidence type="ECO:0000313" key="15">
    <source>
        <dbReference type="EMBL" id="VFK64805.1"/>
    </source>
</evidence>
<feature type="binding site" evidence="5">
    <location>
        <position position="322"/>
    </location>
    <ligand>
        <name>L-glutamate</name>
        <dbReference type="ChEBI" id="CHEBI:29985"/>
    </ligand>
</feature>
<dbReference type="EMBL" id="CAADFY010000251">
    <property type="protein sequence ID" value="VFK61271.1"/>
    <property type="molecule type" value="Genomic_DNA"/>
</dbReference>
<dbReference type="GO" id="GO:0046872">
    <property type="term" value="F:metal ion binding"/>
    <property type="evidence" value="ECO:0007669"/>
    <property type="project" value="UniProtKB-KW"/>
</dbReference>
<feature type="binding site" evidence="7">
    <location>
        <position position="270"/>
    </location>
    <ligand>
        <name>Mg(2+)</name>
        <dbReference type="ChEBI" id="CHEBI:18420"/>
        <label>1</label>
    </ligand>
</feature>
<dbReference type="GO" id="GO:0005524">
    <property type="term" value="F:ATP binding"/>
    <property type="evidence" value="ECO:0007669"/>
    <property type="project" value="UniProtKB-KW"/>
</dbReference>
<dbReference type="SMART" id="SM01230">
    <property type="entry name" value="Gln-synt_C"/>
    <property type="match status" value="1"/>
</dbReference>
<dbReference type="EC" id="6.3.1.2" evidence="2 11"/>
<evidence type="ECO:0000256" key="2">
    <source>
        <dbReference type="ARBA" id="ARBA00012937"/>
    </source>
</evidence>